<dbReference type="Proteomes" id="UP000041314">
    <property type="component" value="Unassembled WGS sequence"/>
</dbReference>
<gene>
    <name evidence="1" type="ORF">ERS008198_02684</name>
</gene>
<evidence type="ECO:0000313" key="2">
    <source>
        <dbReference type="Proteomes" id="UP000041314"/>
    </source>
</evidence>
<dbReference type="EMBL" id="CQPA01000021">
    <property type="protein sequence ID" value="CNU40248.1"/>
    <property type="molecule type" value="Genomic_DNA"/>
</dbReference>
<accession>A0A655D1I6</accession>
<organism evidence="1 2">
    <name type="scientific">Salmonella enterica subsp. enterica serovar Bovismorbificans</name>
    <dbReference type="NCBI Taxonomy" id="58097"/>
    <lineage>
        <taxon>Bacteria</taxon>
        <taxon>Pseudomonadati</taxon>
        <taxon>Pseudomonadota</taxon>
        <taxon>Gammaproteobacteria</taxon>
        <taxon>Enterobacterales</taxon>
        <taxon>Enterobacteriaceae</taxon>
        <taxon>Salmonella</taxon>
    </lineage>
</organism>
<protein>
    <submittedName>
        <fullName evidence="1">Uncharacterized protein</fullName>
    </submittedName>
</protein>
<evidence type="ECO:0000313" key="1">
    <source>
        <dbReference type="EMBL" id="CNU40248.1"/>
    </source>
</evidence>
<reference evidence="1 2" key="1">
    <citation type="submission" date="2015-03" db="EMBL/GenBank/DDBJ databases">
        <authorList>
            <consortium name="Pathogen Informatics"/>
        </authorList>
    </citation>
    <scope>NUCLEOTIDE SEQUENCE [LARGE SCALE GENOMIC DNA]</scope>
    <source>
        <strain evidence="1 2">A1104</strain>
    </source>
</reference>
<name>A0A655D1I6_SALET</name>
<dbReference type="AlphaFoldDB" id="A0A655D1I6"/>
<sequence length="46" mass="5052">MAKIIAQRLVLNMRRTGAFMNILRHKIVMEGAARTALTAIAAQATQ</sequence>
<proteinExistence type="predicted"/>